<comment type="caution">
    <text evidence="3">The sequence shown here is derived from an EMBL/GenBank/DDBJ whole genome shotgun (WGS) entry which is preliminary data.</text>
</comment>
<gene>
    <name evidence="3" type="ORF">HNR19_003546</name>
</gene>
<reference evidence="3 4" key="1">
    <citation type="submission" date="2020-07" db="EMBL/GenBank/DDBJ databases">
        <title>Sequencing the genomes of 1000 actinobacteria strains.</title>
        <authorList>
            <person name="Klenk H.-P."/>
        </authorList>
    </citation>
    <scope>NUCLEOTIDE SEQUENCE [LARGE SCALE GENOMIC DNA]</scope>
    <source>
        <strain evidence="3 4">DSM 103833</strain>
    </source>
</reference>
<protein>
    <submittedName>
        <fullName evidence="3">Glycosyltransferase involved in cell wall biosynthesis</fullName>
    </submittedName>
</protein>
<proteinExistence type="predicted"/>
<dbReference type="RefSeq" id="WP_179669158.1">
    <property type="nucleotide sequence ID" value="NZ_JACCFP010000001.1"/>
</dbReference>
<evidence type="ECO:0000313" key="4">
    <source>
        <dbReference type="Proteomes" id="UP000530424"/>
    </source>
</evidence>
<keyword evidence="4" id="KW-1185">Reference proteome</keyword>
<feature type="domain" description="Glycosyl transferase family 1" evidence="2">
    <location>
        <begin position="200"/>
        <end position="334"/>
    </location>
</feature>
<organism evidence="3 4">
    <name type="scientific">Nocardioides thalensis</name>
    <dbReference type="NCBI Taxonomy" id="1914755"/>
    <lineage>
        <taxon>Bacteria</taxon>
        <taxon>Bacillati</taxon>
        <taxon>Actinomycetota</taxon>
        <taxon>Actinomycetes</taxon>
        <taxon>Propionibacteriales</taxon>
        <taxon>Nocardioidaceae</taxon>
        <taxon>Nocardioides</taxon>
    </lineage>
</organism>
<name>A0A853C8T7_9ACTN</name>
<evidence type="ECO:0000256" key="1">
    <source>
        <dbReference type="ARBA" id="ARBA00022679"/>
    </source>
</evidence>
<dbReference type="Pfam" id="PF00534">
    <property type="entry name" value="Glycos_transf_1"/>
    <property type="match status" value="1"/>
</dbReference>
<dbReference type="InterPro" id="IPR001296">
    <property type="entry name" value="Glyco_trans_1"/>
</dbReference>
<evidence type="ECO:0000259" key="2">
    <source>
        <dbReference type="Pfam" id="PF00534"/>
    </source>
</evidence>
<dbReference type="EMBL" id="JACCFP010000001">
    <property type="protein sequence ID" value="NYJ02848.1"/>
    <property type="molecule type" value="Genomic_DNA"/>
</dbReference>
<dbReference type="SUPFAM" id="SSF53756">
    <property type="entry name" value="UDP-Glycosyltransferase/glycogen phosphorylase"/>
    <property type="match status" value="1"/>
</dbReference>
<accession>A0A853C8T7</accession>
<keyword evidence="1 3" id="KW-0808">Transferase</keyword>
<dbReference type="AlphaFoldDB" id="A0A853C8T7"/>
<dbReference type="Proteomes" id="UP000530424">
    <property type="component" value="Unassembled WGS sequence"/>
</dbReference>
<dbReference type="Gene3D" id="3.40.50.2000">
    <property type="entry name" value="Glycogen Phosphorylase B"/>
    <property type="match status" value="1"/>
</dbReference>
<dbReference type="GO" id="GO:0016757">
    <property type="term" value="F:glycosyltransferase activity"/>
    <property type="evidence" value="ECO:0007669"/>
    <property type="project" value="InterPro"/>
</dbReference>
<sequence>MMLVVCPTPRGGHIEHAANIARAAFRADGGAVLVSRRGSRAYLAGTADGVAVREVLPDVERWSLPRPVRSAVALVLENLLLVQFLLRHRRELTSVLLEEPRFPLVCALRALFPPVVLFVHNARNHATGNSLWVRFQDRMQSYMASRLKCVVHGAPQFEELRSQGVGDVAQVPLPGFGAVESAAAAELSRPPELDGLDEGSFALCLGEMRENKGFHHAIAAGNAAGCPLVVAGAAHDDAYLGSLRAEAGVESLLLPRFLDAGEFSWLLANCAVLLLPYGRFAAQSGPLSRAMALGKPVIISDNPALEDQARGYVRAVAVDPADTSAFAALIRTCLGGDLDHARHPVEPTAPRGSWETVVEAIRTSAAHG</sequence>
<evidence type="ECO:0000313" key="3">
    <source>
        <dbReference type="EMBL" id="NYJ02848.1"/>
    </source>
</evidence>